<dbReference type="Pfam" id="PF01584">
    <property type="entry name" value="CheW"/>
    <property type="match status" value="1"/>
</dbReference>
<protein>
    <submittedName>
        <fullName evidence="2">CheW-like domain protein</fullName>
    </submittedName>
</protein>
<name>A0A5B9P890_9BACT</name>
<dbReference type="AlphaFoldDB" id="A0A5B9P890"/>
<feature type="domain" description="CheW-like" evidence="1">
    <location>
        <begin position="205"/>
        <end position="349"/>
    </location>
</feature>
<dbReference type="EMBL" id="CP042912">
    <property type="protein sequence ID" value="QEG21435.1"/>
    <property type="molecule type" value="Genomic_DNA"/>
</dbReference>
<dbReference type="SUPFAM" id="SSF50341">
    <property type="entry name" value="CheW-like"/>
    <property type="match status" value="1"/>
</dbReference>
<reference evidence="2 3" key="1">
    <citation type="submission" date="2019-08" db="EMBL/GenBank/DDBJ databases">
        <title>Deep-cultivation of Planctomycetes and their phenomic and genomic characterization uncovers novel biology.</title>
        <authorList>
            <person name="Wiegand S."/>
            <person name="Jogler M."/>
            <person name="Boedeker C."/>
            <person name="Pinto D."/>
            <person name="Vollmers J."/>
            <person name="Rivas-Marin E."/>
            <person name="Kohn T."/>
            <person name="Peeters S.H."/>
            <person name="Heuer A."/>
            <person name="Rast P."/>
            <person name="Oberbeckmann S."/>
            <person name="Bunk B."/>
            <person name="Jeske O."/>
            <person name="Meyerdierks A."/>
            <person name="Storesund J.E."/>
            <person name="Kallscheuer N."/>
            <person name="Luecker S."/>
            <person name="Lage O.M."/>
            <person name="Pohl T."/>
            <person name="Merkel B.J."/>
            <person name="Hornburger P."/>
            <person name="Mueller R.-W."/>
            <person name="Bruemmer F."/>
            <person name="Labrenz M."/>
            <person name="Spormann A.M."/>
            <person name="Op den Camp H."/>
            <person name="Overmann J."/>
            <person name="Amann R."/>
            <person name="Jetten M.S.M."/>
            <person name="Mascher T."/>
            <person name="Medema M.H."/>
            <person name="Devos D.P."/>
            <person name="Kaster A.-K."/>
            <person name="Ovreas L."/>
            <person name="Rohde M."/>
            <person name="Galperin M.Y."/>
            <person name="Jogler C."/>
        </authorList>
    </citation>
    <scope>NUCLEOTIDE SEQUENCE [LARGE SCALE GENOMIC DNA]</scope>
    <source>
        <strain evidence="2 3">FC18</strain>
    </source>
</reference>
<evidence type="ECO:0000313" key="2">
    <source>
        <dbReference type="EMBL" id="QEG21435.1"/>
    </source>
</evidence>
<dbReference type="KEGG" id="mff:MFFC18_12910"/>
<proteinExistence type="predicted"/>
<keyword evidence="3" id="KW-1185">Reference proteome</keyword>
<evidence type="ECO:0000313" key="3">
    <source>
        <dbReference type="Proteomes" id="UP000322214"/>
    </source>
</evidence>
<dbReference type="GO" id="GO:0006935">
    <property type="term" value="P:chemotaxis"/>
    <property type="evidence" value="ECO:0007669"/>
    <property type="project" value="InterPro"/>
</dbReference>
<dbReference type="RefSeq" id="WP_075084379.1">
    <property type="nucleotide sequence ID" value="NZ_CP042912.1"/>
</dbReference>
<sequence length="349" mass="38092">MLTQTPTLTEAFHPEQLSAGRSNQFVRVRIGEIELVMGTKYLSGVYQASRQHRLTENNTVLTPKGEFPVASLNDVLQQKLNLPITSFEGRALIAVGVDGQVGMLRADSVSRPASIRPAHVHPMPKVAHDESEGSRLIRSVVNVEPSAANPNDCVRLEFDPRVALGMTVPAEPADQPNPLPKEAASAIAAAVAATSRRGSQDNRKSGQLLAFIPDDVAKSEVEQVFCLPLTAVAEVVTTQRHLNSTVSSDVFDGFVLWRKVPVPIVQLGKIFGFNLERETESSRRLVIARATGNRFLGFYAQPQMQTMKVPESVPGSNTLFEGRPHLGCFRTELGELVVPDLNRILDNGF</sequence>
<dbReference type="InterPro" id="IPR002545">
    <property type="entry name" value="CheW-lke_dom"/>
</dbReference>
<dbReference type="InterPro" id="IPR036061">
    <property type="entry name" value="CheW-like_dom_sf"/>
</dbReference>
<dbReference type="Proteomes" id="UP000322214">
    <property type="component" value="Chromosome"/>
</dbReference>
<organism evidence="2 3">
    <name type="scientific">Mariniblastus fucicola</name>
    <dbReference type="NCBI Taxonomy" id="980251"/>
    <lineage>
        <taxon>Bacteria</taxon>
        <taxon>Pseudomonadati</taxon>
        <taxon>Planctomycetota</taxon>
        <taxon>Planctomycetia</taxon>
        <taxon>Pirellulales</taxon>
        <taxon>Pirellulaceae</taxon>
        <taxon>Mariniblastus</taxon>
    </lineage>
</organism>
<evidence type="ECO:0000259" key="1">
    <source>
        <dbReference type="PROSITE" id="PS50851"/>
    </source>
</evidence>
<gene>
    <name evidence="2" type="ORF">MFFC18_12910</name>
</gene>
<dbReference type="PROSITE" id="PS50851">
    <property type="entry name" value="CHEW"/>
    <property type="match status" value="1"/>
</dbReference>
<dbReference type="GO" id="GO:0007165">
    <property type="term" value="P:signal transduction"/>
    <property type="evidence" value="ECO:0007669"/>
    <property type="project" value="InterPro"/>
</dbReference>
<accession>A0A5B9P890</accession>